<accession>A0A0G4FRK8</accession>
<sequence>MSQINFGRTIPVILRRFPKYHAKSLTGTKLVVPEELAGRVNFILLGFKKGHNKMMDKWWNFAKGLHVRMHEKYGDKDTLQYYKIILKARRARLIAWYHFWRYRSFCLDDDMEARTLFIFSHRETFIDSMALPDCQRPYVMIIRRNGEIDWCDHEEPNVAKMNRLLDDLGIPLEEREAIEETGQAFLEEGEGEEGDGTEEEEGEIVIPHSESSLGRPNDESVSGDKEESAEKESTPAREEEGQRPSGVVGENSQNPVEKQECEDVKARGASDRKPNSA</sequence>
<evidence type="ECO:0000313" key="2">
    <source>
        <dbReference type="EMBL" id="CEM17276.1"/>
    </source>
</evidence>
<name>A0A0G4FRK8_9ALVE</name>
<dbReference type="AlphaFoldDB" id="A0A0G4FRK8"/>
<reference evidence="2" key="1">
    <citation type="submission" date="2014-11" db="EMBL/GenBank/DDBJ databases">
        <authorList>
            <person name="Otto D Thomas"/>
            <person name="Naeem Raeece"/>
        </authorList>
    </citation>
    <scope>NUCLEOTIDE SEQUENCE</scope>
</reference>
<feature type="compositionally biased region" description="Basic and acidic residues" evidence="1">
    <location>
        <begin position="216"/>
        <end position="242"/>
    </location>
</feature>
<feature type="region of interest" description="Disordered" evidence="1">
    <location>
        <begin position="185"/>
        <end position="277"/>
    </location>
</feature>
<feature type="compositionally biased region" description="Basic and acidic residues" evidence="1">
    <location>
        <begin position="257"/>
        <end position="277"/>
    </location>
</feature>
<evidence type="ECO:0000256" key="1">
    <source>
        <dbReference type="SAM" id="MobiDB-lite"/>
    </source>
</evidence>
<proteinExistence type="predicted"/>
<dbReference type="EMBL" id="CDMZ01000577">
    <property type="protein sequence ID" value="CEM17276.1"/>
    <property type="molecule type" value="Genomic_DNA"/>
</dbReference>
<organism evidence="2">
    <name type="scientific">Chromera velia CCMP2878</name>
    <dbReference type="NCBI Taxonomy" id="1169474"/>
    <lineage>
        <taxon>Eukaryota</taxon>
        <taxon>Sar</taxon>
        <taxon>Alveolata</taxon>
        <taxon>Colpodellida</taxon>
        <taxon>Chromeraceae</taxon>
        <taxon>Chromera</taxon>
    </lineage>
</organism>
<gene>
    <name evidence="2" type="ORF">Cvel_18416</name>
</gene>
<dbReference type="PhylomeDB" id="A0A0G4FRK8"/>
<evidence type="ECO:0008006" key="3">
    <source>
        <dbReference type="Google" id="ProtNLM"/>
    </source>
</evidence>
<dbReference type="VEuPathDB" id="CryptoDB:Cvel_18416"/>
<protein>
    <recommendedName>
        <fullName evidence="3">Thioredoxin-like fold domain-containing protein</fullName>
    </recommendedName>
</protein>
<feature type="compositionally biased region" description="Acidic residues" evidence="1">
    <location>
        <begin position="187"/>
        <end position="203"/>
    </location>
</feature>